<dbReference type="AlphaFoldDB" id="A0A1Q5UJU7"/>
<feature type="domain" description="GST C-terminal" evidence="1">
    <location>
        <begin position="1"/>
        <end position="120"/>
    </location>
</feature>
<dbReference type="PROSITE" id="PS50405">
    <property type="entry name" value="GST_CTER"/>
    <property type="match status" value="1"/>
</dbReference>
<dbReference type="PANTHER" id="PTHR43968">
    <property type="match status" value="1"/>
</dbReference>
<dbReference type="GO" id="GO:0005737">
    <property type="term" value="C:cytoplasm"/>
    <property type="evidence" value="ECO:0007669"/>
    <property type="project" value="TreeGrafter"/>
</dbReference>
<dbReference type="STRING" id="1316194.A0A1Q5UJU7"/>
<dbReference type="InterPro" id="IPR050983">
    <property type="entry name" value="GST_Omega/HSP26"/>
</dbReference>
<dbReference type="Pfam" id="PF13410">
    <property type="entry name" value="GST_C_2"/>
    <property type="match status" value="1"/>
</dbReference>
<dbReference type="Proteomes" id="UP000186955">
    <property type="component" value="Unassembled WGS sequence"/>
</dbReference>
<gene>
    <name evidence="2" type="ORF">PENSUB_1479</name>
</gene>
<reference evidence="2 3" key="1">
    <citation type="submission" date="2016-10" db="EMBL/GenBank/DDBJ databases">
        <title>Genome sequence of the ascomycete fungus Penicillium subrubescens.</title>
        <authorList>
            <person name="De Vries R.P."/>
            <person name="Peng M."/>
            <person name="Dilokpimol A."/>
            <person name="Hilden K."/>
            <person name="Makela M.R."/>
            <person name="Grigoriev I."/>
            <person name="Riley R."/>
            <person name="Granchi Z."/>
        </authorList>
    </citation>
    <scope>NUCLEOTIDE SEQUENCE [LARGE SCALE GENOMIC DNA]</scope>
    <source>
        <strain evidence="2 3">CBS 132785</strain>
    </source>
</reference>
<comment type="caution">
    <text evidence="2">The sequence shown here is derived from an EMBL/GenBank/DDBJ whole genome shotgun (WGS) entry which is preliminary data.</text>
</comment>
<dbReference type="InterPro" id="IPR036282">
    <property type="entry name" value="Glutathione-S-Trfase_C_sf"/>
</dbReference>
<dbReference type="EMBL" id="MNBE01000177">
    <property type="protein sequence ID" value="OKP12747.1"/>
    <property type="molecule type" value="Genomic_DNA"/>
</dbReference>
<evidence type="ECO:0000259" key="1">
    <source>
        <dbReference type="PROSITE" id="PS50405"/>
    </source>
</evidence>
<dbReference type="CDD" id="cd00299">
    <property type="entry name" value="GST_C_family"/>
    <property type="match status" value="1"/>
</dbReference>
<evidence type="ECO:0000313" key="2">
    <source>
        <dbReference type="EMBL" id="OKP12747.1"/>
    </source>
</evidence>
<dbReference type="PANTHER" id="PTHR43968:SF6">
    <property type="entry name" value="GLUTATHIONE S-TRANSFERASE OMEGA"/>
    <property type="match status" value="1"/>
</dbReference>
<dbReference type="Gene3D" id="1.20.1050.10">
    <property type="match status" value="1"/>
</dbReference>
<dbReference type="InterPro" id="IPR010987">
    <property type="entry name" value="Glutathione-S-Trfase_C-like"/>
</dbReference>
<organism evidence="2 3">
    <name type="scientific">Penicillium subrubescens</name>
    <dbReference type="NCBI Taxonomy" id="1316194"/>
    <lineage>
        <taxon>Eukaryota</taxon>
        <taxon>Fungi</taxon>
        <taxon>Dikarya</taxon>
        <taxon>Ascomycota</taxon>
        <taxon>Pezizomycotina</taxon>
        <taxon>Eurotiomycetes</taxon>
        <taxon>Eurotiomycetidae</taxon>
        <taxon>Eurotiales</taxon>
        <taxon>Aspergillaceae</taxon>
        <taxon>Penicillium</taxon>
    </lineage>
</organism>
<dbReference type="SUPFAM" id="SSF47616">
    <property type="entry name" value="GST C-terminal domain-like"/>
    <property type="match status" value="1"/>
</dbReference>
<protein>
    <recommendedName>
        <fullName evidence="1">GST C-terminal domain-containing protein</fullName>
    </recommendedName>
</protein>
<name>A0A1Q5UJU7_9EURO</name>
<evidence type="ECO:0000313" key="3">
    <source>
        <dbReference type="Proteomes" id="UP000186955"/>
    </source>
</evidence>
<keyword evidence="3" id="KW-1185">Reference proteome</keyword>
<accession>A0A1Q5UJU7</accession>
<sequence>MQINRNIVPNFYRVLQEQDPEKQIENTKELQNAFDKLLAAAHPDGPFFMGSQMSFVDVQAAPWVIRLRRVLTPYRGLPDAEAGTRWASWVDAIDANEHVRATTSSDELYLDSYARYAGKSLGRDPGKEVGY</sequence>
<proteinExistence type="predicted"/>